<protein>
    <recommendedName>
        <fullName evidence="4">DUF4179 domain-containing protein</fullName>
    </recommendedName>
</protein>
<keyword evidence="3" id="KW-1185">Reference proteome</keyword>
<gene>
    <name evidence="2" type="ORF">JKJ07_44370</name>
</gene>
<proteinExistence type="predicted"/>
<feature type="transmembrane region" description="Helical" evidence="1">
    <location>
        <begin position="41"/>
        <end position="61"/>
    </location>
</feature>
<dbReference type="Proteomes" id="UP000598996">
    <property type="component" value="Unassembled WGS sequence"/>
</dbReference>
<accession>A0ABS1W3P6</accession>
<dbReference type="EMBL" id="JAENHO010000018">
    <property type="protein sequence ID" value="MBL7261344.1"/>
    <property type="molecule type" value="Genomic_DNA"/>
</dbReference>
<keyword evidence="1" id="KW-0472">Membrane</keyword>
<reference evidence="2 3" key="1">
    <citation type="submission" date="2021-01" db="EMBL/GenBank/DDBJ databases">
        <title>Actinoplanes sp. nov. LDG1-01 isolated from lichen.</title>
        <authorList>
            <person name="Saeng-In P."/>
            <person name="Phongsopitanun W."/>
            <person name="Kanchanasin P."/>
            <person name="Yuki M."/>
            <person name="Kudo T."/>
            <person name="Ohkuma M."/>
            <person name="Tanasupawat S."/>
        </authorList>
    </citation>
    <scope>NUCLEOTIDE SEQUENCE [LARGE SCALE GENOMIC DNA]</scope>
    <source>
        <strain evidence="2 3">LDG1-01</strain>
    </source>
</reference>
<evidence type="ECO:0008006" key="4">
    <source>
        <dbReference type="Google" id="ProtNLM"/>
    </source>
</evidence>
<name>A0ABS1W3P6_9ACTN</name>
<sequence>MNTETMLKNALEAEADALGAIDNPWPGFERRERKHRNRRRTALAGMAAVVAAGAGVQAGVIPLPGWAPGIQVAGFNAVLADGPVRGSLAGDKAFLEAMRQQFQDVEDPDETWRIADRGKIEFVYAADVGDTRLVLAVVPLRFGFLEDNALIWYDGPAGAPASRMTEGGRTDAGDTVVTYSQRSAEKPGPLVVVAPAGTTVSVSEGFRYTPEGRVEHAPAQVQKAGTGLAELVLPPAPKPPETKVTVTDGADVLFEGGASTGWSSNKDYRPDEFSAATVTEALGDRTFDRATITRWANSALQDGRLSAEGTALTVRWTGTVNGQPAALLTVQPRGGGVLAYAFHGSADSYRQDLRLLLPAQGVTERPIAWRMRADGKDDKTNQVVVVGAAGTRRLTLQVGSAQPVELTPDATGAATTSAPPQAEARVTAYGETGVDLGTTPVPMFEYDSGGLPGDTPKTRVVG</sequence>
<evidence type="ECO:0000313" key="3">
    <source>
        <dbReference type="Proteomes" id="UP000598996"/>
    </source>
</evidence>
<dbReference type="RefSeq" id="WP_202998102.1">
    <property type="nucleotide sequence ID" value="NZ_JAENHO010000018.1"/>
</dbReference>
<evidence type="ECO:0000256" key="1">
    <source>
        <dbReference type="SAM" id="Phobius"/>
    </source>
</evidence>
<evidence type="ECO:0000313" key="2">
    <source>
        <dbReference type="EMBL" id="MBL7261344.1"/>
    </source>
</evidence>
<organism evidence="2 3">
    <name type="scientific">Paractinoplanes lichenicola</name>
    <dbReference type="NCBI Taxonomy" id="2802976"/>
    <lineage>
        <taxon>Bacteria</taxon>
        <taxon>Bacillati</taxon>
        <taxon>Actinomycetota</taxon>
        <taxon>Actinomycetes</taxon>
        <taxon>Micromonosporales</taxon>
        <taxon>Micromonosporaceae</taxon>
        <taxon>Paractinoplanes</taxon>
    </lineage>
</organism>
<keyword evidence="1" id="KW-0812">Transmembrane</keyword>
<comment type="caution">
    <text evidence="2">The sequence shown here is derived from an EMBL/GenBank/DDBJ whole genome shotgun (WGS) entry which is preliminary data.</text>
</comment>
<keyword evidence="1" id="KW-1133">Transmembrane helix</keyword>